<dbReference type="CDD" id="cd15830">
    <property type="entry name" value="BamD"/>
    <property type="match status" value="1"/>
</dbReference>
<dbReference type="InterPro" id="IPR017689">
    <property type="entry name" value="BamD"/>
</dbReference>
<feature type="signal peptide" evidence="2">
    <location>
        <begin position="1"/>
        <end position="18"/>
    </location>
</feature>
<keyword evidence="1 3" id="KW-0449">Lipoprotein</keyword>
<dbReference type="Gene3D" id="1.25.40.10">
    <property type="entry name" value="Tetratricopeptide repeat domain"/>
    <property type="match status" value="1"/>
</dbReference>
<gene>
    <name evidence="1" type="primary">bamD</name>
    <name evidence="3" type="ordered locus">ABO_0475</name>
</gene>
<dbReference type="NCBIfam" id="TIGR03302">
    <property type="entry name" value="OM_YfiO"/>
    <property type="match status" value="1"/>
</dbReference>
<protein>
    <recommendedName>
        <fullName evidence="1">Outer membrane protein assembly factor BamD</fullName>
    </recommendedName>
</protein>
<dbReference type="HOGENOM" id="CLU_065982_0_2_6"/>
<feature type="chain" id="PRO_5009018867" description="Outer membrane protein assembly factor BamD" evidence="2">
    <location>
        <begin position="19"/>
        <end position="272"/>
    </location>
</feature>
<comment type="similarity">
    <text evidence="1">Belongs to the BamD family.</text>
</comment>
<organism evidence="3 4">
    <name type="scientific">Alcanivorax borkumensis (strain ATCC 700651 / DSM 11573 / NCIMB 13689 / SK2)</name>
    <dbReference type="NCBI Taxonomy" id="393595"/>
    <lineage>
        <taxon>Bacteria</taxon>
        <taxon>Pseudomonadati</taxon>
        <taxon>Pseudomonadota</taxon>
        <taxon>Gammaproteobacteria</taxon>
        <taxon>Oceanospirillales</taxon>
        <taxon>Alcanivoracaceae</taxon>
        <taxon>Alcanivorax</taxon>
    </lineage>
</organism>
<dbReference type="KEGG" id="abo:ABO_0475"/>
<dbReference type="STRING" id="393595.ABO_0475"/>
<dbReference type="RefSeq" id="WP_011587761.1">
    <property type="nucleotide sequence ID" value="NC_008260.1"/>
</dbReference>
<sequence length="272" mass="31348">MPRLLWPLLCLLILAGCAANPEDRPELTEADQYREARESIESKNYLTAIDQLKELEARFPYGDYAEQSALDLIYAQYKSVDYPATVVAAQRFMRNHPAHPRMDYALYMRGLANFNMEKGLFDNMVASDRSSKDMAAAKDAFRDFERLVSRFPDSEYAPDARARMVHIRNQLARQELHVARYYARRGAIVASLNRAQYVVKHYQHTPAVEESLAIMVKGYQRLELPKQAEKSRAVLALNWPNSTFLDDDKHVDLAWWPDEDNGLLSLLTFDLL</sequence>
<dbReference type="OrthoDB" id="9779191at2"/>
<dbReference type="GO" id="GO:0051205">
    <property type="term" value="P:protein insertion into membrane"/>
    <property type="evidence" value="ECO:0007669"/>
    <property type="project" value="UniProtKB-UniRule"/>
</dbReference>
<keyword evidence="1" id="KW-0472">Membrane</keyword>
<keyword evidence="4" id="KW-1185">Reference proteome</keyword>
<keyword evidence="1" id="KW-0998">Cell outer membrane</keyword>
<dbReference type="Proteomes" id="UP000008871">
    <property type="component" value="Chromosome"/>
</dbReference>
<comment type="subunit">
    <text evidence="1">Part of the Bam complex.</text>
</comment>
<accession>Q0VSC5</accession>
<reference evidence="3 4" key="1">
    <citation type="journal article" date="2006" name="Nat. Biotechnol.">
        <title>Genome sequence of the ubiquitous hydrocarbon-degrading marine bacterium Alcanivorax borkumensis.</title>
        <authorList>
            <person name="Schneiker S."/>
            <person name="Martins dos Santos V.A.P."/>
            <person name="Bartels D."/>
            <person name="Bekel T."/>
            <person name="Brecht M."/>
            <person name="Buhrmester J."/>
            <person name="Chernikova T.N."/>
            <person name="Denaro R."/>
            <person name="Ferrer M."/>
            <person name="Gertler C."/>
            <person name="Goesmann A."/>
            <person name="Golyshina O.V."/>
            <person name="Kaminski F."/>
            <person name="Khachane A.N."/>
            <person name="Lang S."/>
            <person name="Linke B."/>
            <person name="McHardy A.C."/>
            <person name="Meyer F."/>
            <person name="Nechitaylo T."/>
            <person name="Puehler A."/>
            <person name="Regenhardt D."/>
            <person name="Rupp O."/>
            <person name="Sabirova J.S."/>
            <person name="Selbitschka W."/>
            <person name="Yakimov M.M."/>
            <person name="Timmis K.N."/>
            <person name="Vorhoelter F.-J."/>
            <person name="Weidner S."/>
            <person name="Kaiser O."/>
            <person name="Golyshin P.N."/>
        </authorList>
    </citation>
    <scope>NUCLEOTIDE SEQUENCE [LARGE SCALE GENOMIC DNA]</scope>
    <source>
        <strain evidence="4">ATCC 700651 / DSM 11573 / NCIMB 13689 / SK2</strain>
    </source>
</reference>
<evidence type="ECO:0000313" key="4">
    <source>
        <dbReference type="Proteomes" id="UP000008871"/>
    </source>
</evidence>
<dbReference type="PANTHER" id="PTHR37423:SF1">
    <property type="entry name" value="OUTER MEMBRANE PROTEIN ASSEMBLY FACTOR BAMD"/>
    <property type="match status" value="1"/>
</dbReference>
<dbReference type="PANTHER" id="PTHR37423">
    <property type="entry name" value="SOLUBLE LYTIC MUREIN TRANSGLYCOSYLASE-RELATED"/>
    <property type="match status" value="1"/>
</dbReference>
<proteinExistence type="inferred from homology"/>
<dbReference type="PROSITE" id="PS51257">
    <property type="entry name" value="PROKAR_LIPOPROTEIN"/>
    <property type="match status" value="1"/>
</dbReference>
<dbReference type="HAMAP" id="MF_00922">
    <property type="entry name" value="OM_assembly_BamD"/>
    <property type="match status" value="1"/>
</dbReference>
<dbReference type="GO" id="GO:0043165">
    <property type="term" value="P:Gram-negative-bacterium-type cell outer membrane assembly"/>
    <property type="evidence" value="ECO:0007669"/>
    <property type="project" value="UniProtKB-UniRule"/>
</dbReference>
<dbReference type="eggNOG" id="COG4105">
    <property type="taxonomic scope" value="Bacteria"/>
</dbReference>
<dbReference type="EMBL" id="AM286690">
    <property type="protein sequence ID" value="CAL15923.1"/>
    <property type="molecule type" value="Genomic_DNA"/>
</dbReference>
<evidence type="ECO:0000313" key="3">
    <source>
        <dbReference type="EMBL" id="CAL15923.1"/>
    </source>
</evidence>
<evidence type="ECO:0000256" key="2">
    <source>
        <dbReference type="SAM" id="SignalP"/>
    </source>
</evidence>
<dbReference type="InterPro" id="IPR011990">
    <property type="entry name" value="TPR-like_helical_dom_sf"/>
</dbReference>
<dbReference type="Pfam" id="PF13512">
    <property type="entry name" value="TPR_18"/>
    <property type="match status" value="1"/>
</dbReference>
<dbReference type="GO" id="GO:1990063">
    <property type="term" value="C:Bam protein complex"/>
    <property type="evidence" value="ECO:0007669"/>
    <property type="project" value="TreeGrafter"/>
</dbReference>
<dbReference type="AlphaFoldDB" id="Q0VSC5"/>
<evidence type="ECO:0000256" key="1">
    <source>
        <dbReference type="HAMAP-Rule" id="MF_00922"/>
    </source>
</evidence>
<keyword evidence="1 2" id="KW-0732">Signal</keyword>
<keyword evidence="1" id="KW-0564">Palmitate</keyword>
<comment type="subcellular location">
    <subcellularLocation>
        <location evidence="1">Cell outer membrane</location>
        <topology evidence="1">Lipid-anchor</topology>
    </subcellularLocation>
</comment>
<name>Q0VSC5_ALCBS</name>
<comment type="function">
    <text evidence="1">Part of the outer membrane protein assembly complex, which is involved in assembly and insertion of beta-barrel proteins into the outer membrane.</text>
</comment>